<dbReference type="InterPro" id="IPR000182">
    <property type="entry name" value="GNAT_dom"/>
</dbReference>
<keyword evidence="2" id="KW-0808">Transferase</keyword>
<evidence type="ECO:0000313" key="2">
    <source>
        <dbReference type="EMBL" id="NBH62378.1"/>
    </source>
</evidence>
<dbReference type="Proteomes" id="UP000446866">
    <property type="component" value="Unassembled WGS sequence"/>
</dbReference>
<accession>A0A845QQS2</accession>
<dbReference type="AlphaFoldDB" id="A0A845QQS2"/>
<feature type="domain" description="N-acetyltransferase" evidence="1">
    <location>
        <begin position="1"/>
        <end position="165"/>
    </location>
</feature>
<dbReference type="EMBL" id="QXWK01000023">
    <property type="protein sequence ID" value="NBH62378.1"/>
    <property type="molecule type" value="Genomic_DNA"/>
</dbReference>
<reference evidence="2 3" key="1">
    <citation type="submission" date="2018-08" db="EMBL/GenBank/DDBJ databases">
        <title>Murine metabolic-syndrome-specific gut microbial biobank.</title>
        <authorList>
            <person name="Liu C."/>
        </authorList>
    </citation>
    <scope>NUCLEOTIDE SEQUENCE [LARGE SCALE GENOMIC DNA]</scope>
    <source>
        <strain evidence="2 3">28</strain>
    </source>
</reference>
<dbReference type="PROSITE" id="PS51186">
    <property type="entry name" value="GNAT"/>
    <property type="match status" value="1"/>
</dbReference>
<gene>
    <name evidence="2" type="ORF">D0435_12025</name>
</gene>
<sequence>MNIRKAAETDFIEILDIYAYARNFMSENGNPTQWAIWGYPEKELLEGDMKRGNLYVMEDGGSICGVFAFIIGADPTYDRIDGGQWLNDRAYGTIHRIAGNGTVKGLLQQCVDFGFTLIDNIRIDTHEDNKIMQHLIQKCGFTYCGIISSKDGSPRLAYQMAKENPGT</sequence>
<dbReference type="Gene3D" id="3.40.630.30">
    <property type="match status" value="1"/>
</dbReference>
<dbReference type="InterPro" id="IPR016181">
    <property type="entry name" value="Acyl_CoA_acyltransferase"/>
</dbReference>
<name>A0A845QQS2_9FIRM</name>
<dbReference type="SUPFAM" id="SSF55729">
    <property type="entry name" value="Acyl-CoA N-acyltransferases (Nat)"/>
    <property type="match status" value="1"/>
</dbReference>
<dbReference type="RefSeq" id="WP_160202663.1">
    <property type="nucleotide sequence ID" value="NZ_QXWK01000023.1"/>
</dbReference>
<dbReference type="GO" id="GO:0016747">
    <property type="term" value="F:acyltransferase activity, transferring groups other than amino-acyl groups"/>
    <property type="evidence" value="ECO:0007669"/>
    <property type="project" value="InterPro"/>
</dbReference>
<protein>
    <submittedName>
        <fullName evidence="2">N-acetyltransferase</fullName>
    </submittedName>
</protein>
<evidence type="ECO:0000313" key="3">
    <source>
        <dbReference type="Proteomes" id="UP000446866"/>
    </source>
</evidence>
<keyword evidence="3" id="KW-1185">Reference proteome</keyword>
<dbReference type="Pfam" id="PF00583">
    <property type="entry name" value="Acetyltransf_1"/>
    <property type="match status" value="1"/>
</dbReference>
<proteinExistence type="predicted"/>
<evidence type="ECO:0000259" key="1">
    <source>
        <dbReference type="PROSITE" id="PS51186"/>
    </source>
</evidence>
<comment type="caution">
    <text evidence="2">The sequence shown here is derived from an EMBL/GenBank/DDBJ whole genome shotgun (WGS) entry which is preliminary data.</text>
</comment>
<organism evidence="2 3">
    <name type="scientific">Anaerotruncus colihominis</name>
    <dbReference type="NCBI Taxonomy" id="169435"/>
    <lineage>
        <taxon>Bacteria</taxon>
        <taxon>Bacillati</taxon>
        <taxon>Bacillota</taxon>
        <taxon>Clostridia</taxon>
        <taxon>Eubacteriales</taxon>
        <taxon>Oscillospiraceae</taxon>
        <taxon>Anaerotruncus</taxon>
    </lineage>
</organism>